<proteinExistence type="inferred from homology"/>
<evidence type="ECO:0000256" key="1">
    <source>
        <dbReference type="ARBA" id="ARBA00004907"/>
    </source>
</evidence>
<dbReference type="InterPro" id="IPR017459">
    <property type="entry name" value="Glycosyl_Trfase_fam3_N_dom"/>
</dbReference>
<dbReference type="FunFam" id="3.40.1030.10:FF:000002">
    <property type="entry name" value="Anthranilate phosphoribosyltransferase"/>
    <property type="match status" value="1"/>
</dbReference>
<keyword evidence="6" id="KW-0822">Tryptophan biosynthesis</keyword>
<dbReference type="InterPro" id="IPR035902">
    <property type="entry name" value="Nuc_phospho_transferase"/>
</dbReference>
<evidence type="ECO:0000256" key="4">
    <source>
        <dbReference type="ARBA" id="ARBA00022676"/>
    </source>
</evidence>
<evidence type="ECO:0000256" key="3">
    <source>
        <dbReference type="ARBA" id="ARBA00022605"/>
    </source>
</evidence>
<dbReference type="SUPFAM" id="SSF52418">
    <property type="entry name" value="Nucleoside phosphorylase/phosphoribosyltransferase catalytic domain"/>
    <property type="match status" value="1"/>
</dbReference>
<dbReference type="SUPFAM" id="SSF47648">
    <property type="entry name" value="Nucleoside phosphorylase/phosphoribosyltransferase N-terminal domain"/>
    <property type="match status" value="1"/>
</dbReference>
<evidence type="ECO:0000313" key="10">
    <source>
        <dbReference type="EMBL" id="CAB4930605.1"/>
    </source>
</evidence>
<evidence type="ECO:0000259" key="9">
    <source>
        <dbReference type="Pfam" id="PF02885"/>
    </source>
</evidence>
<protein>
    <recommendedName>
        <fullName evidence="2">anthranilate phosphoribosyltransferase</fullName>
        <ecNumber evidence="2">2.4.2.18</ecNumber>
    </recommendedName>
</protein>
<evidence type="ECO:0000256" key="2">
    <source>
        <dbReference type="ARBA" id="ARBA00011948"/>
    </source>
</evidence>
<dbReference type="Pfam" id="PF00591">
    <property type="entry name" value="Glycos_transf_3"/>
    <property type="match status" value="1"/>
</dbReference>
<dbReference type="Gene3D" id="1.20.970.10">
    <property type="entry name" value="Transferase, Pyrimidine Nucleoside Phosphorylase, Chain C"/>
    <property type="match status" value="1"/>
</dbReference>
<evidence type="ECO:0000256" key="6">
    <source>
        <dbReference type="ARBA" id="ARBA00022822"/>
    </source>
</evidence>
<accession>A0A6J7IIK8</accession>
<feature type="domain" description="Glycosyl transferase family 3" evidence="8">
    <location>
        <begin position="77"/>
        <end position="326"/>
    </location>
</feature>
<dbReference type="InterPro" id="IPR000312">
    <property type="entry name" value="Glycosyl_Trfase_fam3"/>
</dbReference>
<dbReference type="NCBIfam" id="TIGR01245">
    <property type="entry name" value="trpD"/>
    <property type="match status" value="1"/>
</dbReference>
<dbReference type="HAMAP" id="MF_00211">
    <property type="entry name" value="TrpD"/>
    <property type="match status" value="1"/>
</dbReference>
<reference evidence="10" key="1">
    <citation type="submission" date="2020-05" db="EMBL/GenBank/DDBJ databases">
        <authorList>
            <person name="Chiriac C."/>
            <person name="Salcher M."/>
            <person name="Ghai R."/>
            <person name="Kavagutti S V."/>
        </authorList>
    </citation>
    <scope>NUCLEOTIDE SEQUENCE</scope>
</reference>
<gene>
    <name evidence="10" type="ORF">UFOPK3674_01124</name>
</gene>
<dbReference type="PANTHER" id="PTHR43285:SF2">
    <property type="entry name" value="ANTHRANILATE PHOSPHORIBOSYLTRANSFERASE"/>
    <property type="match status" value="1"/>
</dbReference>
<dbReference type="Gene3D" id="3.40.1030.10">
    <property type="entry name" value="Nucleoside phosphorylase/phosphoribosyltransferase catalytic domain"/>
    <property type="match status" value="1"/>
</dbReference>
<feature type="domain" description="Glycosyl transferase family 3 N-terminal" evidence="9">
    <location>
        <begin position="9"/>
        <end position="67"/>
    </location>
</feature>
<dbReference type="AlphaFoldDB" id="A0A6J7IIK8"/>
<dbReference type="InterPro" id="IPR005940">
    <property type="entry name" value="Anthranilate_Pribosyl_Tfrase"/>
</dbReference>
<keyword evidence="4" id="KW-0328">Glycosyltransferase</keyword>
<dbReference type="Pfam" id="PF02885">
    <property type="entry name" value="Glycos_trans_3N"/>
    <property type="match status" value="1"/>
</dbReference>
<dbReference type="EC" id="2.4.2.18" evidence="2"/>
<evidence type="ECO:0000256" key="7">
    <source>
        <dbReference type="ARBA" id="ARBA00023141"/>
    </source>
</evidence>
<dbReference type="GO" id="GO:0000162">
    <property type="term" value="P:L-tryptophan biosynthetic process"/>
    <property type="evidence" value="ECO:0007669"/>
    <property type="project" value="UniProtKB-KW"/>
</dbReference>
<dbReference type="InterPro" id="IPR036320">
    <property type="entry name" value="Glycosyl_Trfase_fam3_N_dom_sf"/>
</dbReference>
<dbReference type="PANTHER" id="PTHR43285">
    <property type="entry name" value="ANTHRANILATE PHOSPHORIBOSYLTRANSFERASE"/>
    <property type="match status" value="1"/>
</dbReference>
<evidence type="ECO:0000256" key="5">
    <source>
        <dbReference type="ARBA" id="ARBA00022679"/>
    </source>
</evidence>
<organism evidence="10">
    <name type="scientific">freshwater metagenome</name>
    <dbReference type="NCBI Taxonomy" id="449393"/>
    <lineage>
        <taxon>unclassified sequences</taxon>
        <taxon>metagenomes</taxon>
        <taxon>ecological metagenomes</taxon>
    </lineage>
</organism>
<evidence type="ECO:0000259" key="8">
    <source>
        <dbReference type="Pfam" id="PF00591"/>
    </source>
</evidence>
<keyword evidence="5" id="KW-0808">Transferase</keyword>
<dbReference type="GO" id="GO:0005829">
    <property type="term" value="C:cytosol"/>
    <property type="evidence" value="ECO:0007669"/>
    <property type="project" value="TreeGrafter"/>
</dbReference>
<name>A0A6J7IIK8_9ZZZZ</name>
<comment type="pathway">
    <text evidence="1">Amino-acid biosynthesis; L-tryptophan biosynthesis; L-tryptophan from chorismate: step 2/5.</text>
</comment>
<dbReference type="GO" id="GO:0004048">
    <property type="term" value="F:anthranilate phosphoribosyltransferase activity"/>
    <property type="evidence" value="ECO:0007669"/>
    <property type="project" value="UniProtKB-EC"/>
</dbReference>
<keyword evidence="3" id="KW-0028">Amino-acid biosynthesis</keyword>
<dbReference type="EMBL" id="CAFBMX010000005">
    <property type="protein sequence ID" value="CAB4930605.1"/>
    <property type="molecule type" value="Genomic_DNA"/>
</dbReference>
<sequence>MSHDLLTTAIDDLASRRDIGRERSTAVLGEILDGRASDAQIAAFLIALRTKGETEDELTGLAEALRGQATQVHPLHEDLLDTAGTGGGRRTFNVSTTAALIAAGAGCVVAKHGNRSATGLSGSADVLEALGARLDLGPEAEARAIDETGFGFMFAPAHHAAMRHVVPVRKALAVRTVFNLLGPLTNPAGARRQLVGISDPGALDIVAGALQRLGVERALVVSGDDGLDELSISSPTHVVEVNQDSIRRYVVEPAQVGVRPAGQHETDGGDPARNAEITRSVLAGEPGPALELSVLNAGAAIYAAARADDIASGVELARAAIESGAAQRTLDAYVALSRELAA</sequence>
<keyword evidence="7" id="KW-0057">Aromatic amino acid biosynthesis</keyword>